<dbReference type="EMBL" id="BAAADN010000021">
    <property type="protein sequence ID" value="GAA0457964.1"/>
    <property type="molecule type" value="Genomic_DNA"/>
</dbReference>
<organism evidence="1 4">
    <name type="scientific">Halococcus dombrowskii</name>
    <dbReference type="NCBI Taxonomy" id="179637"/>
    <lineage>
        <taxon>Archaea</taxon>
        <taxon>Methanobacteriati</taxon>
        <taxon>Methanobacteriota</taxon>
        <taxon>Stenosarchaea group</taxon>
        <taxon>Halobacteria</taxon>
        <taxon>Halobacteriales</taxon>
        <taxon>Halococcaceae</taxon>
        <taxon>Halococcus</taxon>
    </lineage>
</organism>
<evidence type="ECO:0000313" key="3">
    <source>
        <dbReference type="Proteomes" id="UP000830542"/>
    </source>
</evidence>
<dbReference type="Proteomes" id="UP001500962">
    <property type="component" value="Unassembled WGS sequence"/>
</dbReference>
<gene>
    <name evidence="1" type="ORF">GCM10008985_12650</name>
    <name evidence="2" type="ORF">MUK72_15735</name>
</gene>
<keyword evidence="3" id="KW-1185">Reference proteome</keyword>
<keyword evidence="2" id="KW-0614">Plasmid</keyword>
<evidence type="ECO:0000313" key="4">
    <source>
        <dbReference type="Proteomes" id="UP001500962"/>
    </source>
</evidence>
<name>A0AAV3SF19_HALDO</name>
<reference evidence="1" key="1">
    <citation type="journal article" date="2014" name="Int. J. Syst. Evol. Microbiol.">
        <title>Complete genome sequence of Corynebacterium casei LMG S-19264T (=DSM 44701T), isolated from a smear-ripened cheese.</title>
        <authorList>
            <consortium name="US DOE Joint Genome Institute (JGI-PGF)"/>
            <person name="Walter F."/>
            <person name="Albersmeier A."/>
            <person name="Kalinowski J."/>
            <person name="Ruckert C."/>
        </authorList>
    </citation>
    <scope>NUCLEOTIDE SEQUENCE</scope>
    <source>
        <strain evidence="1">JCM 12289</strain>
    </source>
</reference>
<sequence>MDKLAEVETEGLQAALATVSIAKTAKRLMIALACADGVRVETLNERYEIPRATVYSCSTASIISRLATQSKTNPGPDAHPSLLPPSGSAYPMIWRNHRLSWNTMYRYGRLSLPSATLNKYTMLHTHWDTPIDYFMNSDKDNNLYTNY</sequence>
<dbReference type="AlphaFoldDB" id="A0AAV3SF19"/>
<reference evidence="1" key="3">
    <citation type="submission" date="2023-12" db="EMBL/GenBank/DDBJ databases">
        <authorList>
            <person name="Sun Q."/>
            <person name="Inoue M."/>
        </authorList>
    </citation>
    <scope>NUCLEOTIDE SEQUENCE</scope>
    <source>
        <strain evidence="1">JCM 12289</strain>
    </source>
</reference>
<dbReference type="GeneID" id="71763329"/>
<dbReference type="KEGG" id="hdo:MUK72_15735"/>
<protein>
    <submittedName>
        <fullName evidence="1">Uncharacterized protein</fullName>
    </submittedName>
</protein>
<dbReference type="Proteomes" id="UP000830542">
    <property type="component" value="Plasmid unnamed1"/>
</dbReference>
<accession>A0AAV3SF19</accession>
<evidence type="ECO:0000313" key="2">
    <source>
        <dbReference type="EMBL" id="UOO96644.1"/>
    </source>
</evidence>
<reference evidence="2" key="2">
    <citation type="submission" date="2022-04" db="EMBL/GenBank/DDBJ databases">
        <title>Sequencing and genomic assembly of Halococcus dombrowskii.</title>
        <authorList>
            <person name="Lim S.W."/>
            <person name="MacLea K.S."/>
        </authorList>
    </citation>
    <scope>NUCLEOTIDE SEQUENCE</scope>
    <source>
        <strain evidence="2">H4</strain>
        <plasmid evidence="2">unnamed1</plasmid>
    </source>
</reference>
<geneLocation type="plasmid" evidence="2 3">
    <name>unnamed1</name>
</geneLocation>
<dbReference type="RefSeq" id="WP_244705557.1">
    <property type="nucleotide sequence ID" value="NZ_BAAADN010000021.1"/>
</dbReference>
<dbReference type="EMBL" id="CP095006">
    <property type="protein sequence ID" value="UOO96644.1"/>
    <property type="molecule type" value="Genomic_DNA"/>
</dbReference>
<proteinExistence type="predicted"/>
<evidence type="ECO:0000313" key="1">
    <source>
        <dbReference type="EMBL" id="GAA0457964.1"/>
    </source>
</evidence>